<name>A0AA38MID5_9CUCU</name>
<evidence type="ECO:0000313" key="2">
    <source>
        <dbReference type="EMBL" id="KAJ3657636.1"/>
    </source>
</evidence>
<accession>A0AA38MID5</accession>
<dbReference type="EMBL" id="JALNTZ010000003">
    <property type="protein sequence ID" value="KAJ3657636.1"/>
    <property type="molecule type" value="Genomic_DNA"/>
</dbReference>
<feature type="region of interest" description="Disordered" evidence="1">
    <location>
        <begin position="52"/>
        <end position="82"/>
    </location>
</feature>
<comment type="caution">
    <text evidence="2">The sequence shown here is derived from an EMBL/GenBank/DDBJ whole genome shotgun (WGS) entry which is preliminary data.</text>
</comment>
<keyword evidence="3" id="KW-1185">Reference proteome</keyword>
<evidence type="ECO:0000256" key="1">
    <source>
        <dbReference type="SAM" id="MobiDB-lite"/>
    </source>
</evidence>
<dbReference type="AlphaFoldDB" id="A0AA38MID5"/>
<dbReference type="Proteomes" id="UP001168821">
    <property type="component" value="Unassembled WGS sequence"/>
</dbReference>
<feature type="compositionally biased region" description="Basic and acidic residues" evidence="1">
    <location>
        <begin position="68"/>
        <end position="82"/>
    </location>
</feature>
<sequence>MCRKESRNGTFQRLQLKLKITNTSYTSFETIPRLEAPIRVFTKQFGRSLSEYPGGGANFDENPALRKSPAERANFDSPLDAR</sequence>
<proteinExistence type="predicted"/>
<protein>
    <submittedName>
        <fullName evidence="2">Uncharacterized protein</fullName>
    </submittedName>
</protein>
<evidence type="ECO:0000313" key="3">
    <source>
        <dbReference type="Proteomes" id="UP001168821"/>
    </source>
</evidence>
<gene>
    <name evidence="2" type="ORF">Zmor_009423</name>
</gene>
<organism evidence="2 3">
    <name type="scientific">Zophobas morio</name>
    <dbReference type="NCBI Taxonomy" id="2755281"/>
    <lineage>
        <taxon>Eukaryota</taxon>
        <taxon>Metazoa</taxon>
        <taxon>Ecdysozoa</taxon>
        <taxon>Arthropoda</taxon>
        <taxon>Hexapoda</taxon>
        <taxon>Insecta</taxon>
        <taxon>Pterygota</taxon>
        <taxon>Neoptera</taxon>
        <taxon>Endopterygota</taxon>
        <taxon>Coleoptera</taxon>
        <taxon>Polyphaga</taxon>
        <taxon>Cucujiformia</taxon>
        <taxon>Tenebrionidae</taxon>
        <taxon>Zophobas</taxon>
    </lineage>
</organism>
<reference evidence="2" key="1">
    <citation type="journal article" date="2023" name="G3 (Bethesda)">
        <title>Whole genome assemblies of Zophobas morio and Tenebrio molitor.</title>
        <authorList>
            <person name="Kaur S."/>
            <person name="Stinson S.A."/>
            <person name="diCenzo G.C."/>
        </authorList>
    </citation>
    <scope>NUCLEOTIDE SEQUENCE</scope>
    <source>
        <strain evidence="2">QUZm001</strain>
    </source>
</reference>